<dbReference type="Pfam" id="PF25967">
    <property type="entry name" value="RND-MFP_C"/>
    <property type="match status" value="1"/>
</dbReference>
<dbReference type="STRING" id="857087.Metme_4574"/>
<dbReference type="InterPro" id="IPR006143">
    <property type="entry name" value="RND_pump_MFP"/>
</dbReference>
<dbReference type="Pfam" id="PF25954">
    <property type="entry name" value="Beta-barrel_RND_2"/>
    <property type="match status" value="1"/>
</dbReference>
<keyword evidence="2" id="KW-0175">Coiled coil</keyword>
<name>G0A5Q5_METMM</name>
<dbReference type="Gene3D" id="2.40.30.170">
    <property type="match status" value="1"/>
</dbReference>
<feature type="signal peptide" evidence="3">
    <location>
        <begin position="1"/>
        <end position="19"/>
    </location>
</feature>
<dbReference type="Gene3D" id="2.40.420.20">
    <property type="match status" value="1"/>
</dbReference>
<dbReference type="HOGENOM" id="CLU_018816_1_0_6"/>
<accession>G0A5Q5</accession>
<dbReference type="AlphaFoldDB" id="G0A5Q5"/>
<proteinExistence type="inferred from homology"/>
<dbReference type="Gene3D" id="1.10.287.470">
    <property type="entry name" value="Helix hairpin bin"/>
    <property type="match status" value="1"/>
</dbReference>
<feature type="domain" description="CusB-like beta-barrel" evidence="4">
    <location>
        <begin position="201"/>
        <end position="275"/>
    </location>
</feature>
<dbReference type="GO" id="GO:0015562">
    <property type="term" value="F:efflux transmembrane transporter activity"/>
    <property type="evidence" value="ECO:0007669"/>
    <property type="project" value="TreeGrafter"/>
</dbReference>
<dbReference type="NCBIfam" id="TIGR01730">
    <property type="entry name" value="RND_mfp"/>
    <property type="match status" value="1"/>
</dbReference>
<evidence type="ECO:0000313" key="6">
    <source>
        <dbReference type="EMBL" id="AEG02912.1"/>
    </source>
</evidence>
<dbReference type="Gene3D" id="2.40.50.100">
    <property type="match status" value="1"/>
</dbReference>
<feature type="coiled-coil region" evidence="2">
    <location>
        <begin position="94"/>
        <end position="121"/>
    </location>
</feature>
<evidence type="ECO:0000256" key="2">
    <source>
        <dbReference type="SAM" id="Coils"/>
    </source>
</evidence>
<reference key="2">
    <citation type="submission" date="2011-05" db="EMBL/GenBank/DDBJ databases">
        <title>Complete genome sequence of the aerobic marine methanotroph Methylomonas methanica MC09.</title>
        <authorList>
            <person name="Boden R."/>
            <person name="Cunliffe M."/>
            <person name="Scanlan J."/>
            <person name="Moussard H."/>
            <person name="Kits K.D."/>
            <person name="Klotz M."/>
            <person name="Jetten M."/>
            <person name="Vuilleumier S."/>
            <person name="Han J."/>
            <person name="Peters L."/>
            <person name="Mikhailova N."/>
            <person name="Teshima H."/>
            <person name="Tapia R."/>
            <person name="Kyrpides N."/>
            <person name="Ivanova N."/>
            <person name="Pagani I."/>
            <person name="Cheng J.-F."/>
            <person name="Goodwin L."/>
            <person name="Han C."/>
            <person name="Hauser L."/>
            <person name="Land M."/>
            <person name="Lapidus A."/>
            <person name="Lucas S."/>
            <person name="Pitluck S."/>
            <person name="Woyke T."/>
            <person name="Stein L.Y."/>
            <person name="Murrell C."/>
        </authorList>
    </citation>
    <scope>NUCLEOTIDE SEQUENCE</scope>
    <source>
        <strain>MC09</strain>
    </source>
</reference>
<feature type="chain" id="PRO_5003396567" evidence="3">
    <location>
        <begin position="20"/>
        <end position="357"/>
    </location>
</feature>
<keyword evidence="3" id="KW-0732">Signal</keyword>
<dbReference type="GO" id="GO:1990281">
    <property type="term" value="C:efflux pump complex"/>
    <property type="evidence" value="ECO:0007669"/>
    <property type="project" value="TreeGrafter"/>
</dbReference>
<dbReference type="PANTHER" id="PTHR30469">
    <property type="entry name" value="MULTIDRUG RESISTANCE PROTEIN MDTA"/>
    <property type="match status" value="1"/>
</dbReference>
<dbReference type="PANTHER" id="PTHR30469:SF15">
    <property type="entry name" value="HLYD FAMILY OF SECRETION PROTEINS"/>
    <property type="match status" value="1"/>
</dbReference>
<gene>
    <name evidence="6" type="ordered locus">Metme_4574</name>
</gene>
<feature type="domain" description="Multidrug resistance protein MdtA-like C-terminal permuted SH3" evidence="5">
    <location>
        <begin position="283"/>
        <end position="339"/>
    </location>
</feature>
<evidence type="ECO:0000259" key="5">
    <source>
        <dbReference type="Pfam" id="PF25967"/>
    </source>
</evidence>
<comment type="similarity">
    <text evidence="1">Belongs to the membrane fusion protein (MFP) (TC 8.A.1) family.</text>
</comment>
<dbReference type="KEGG" id="mmt:Metme_4574"/>
<dbReference type="InterPro" id="IPR058627">
    <property type="entry name" value="MdtA-like_C"/>
</dbReference>
<evidence type="ECO:0000259" key="4">
    <source>
        <dbReference type="Pfam" id="PF25954"/>
    </source>
</evidence>
<sequence length="357" mass="38692">MNKLLLALAVMFLIGCEQAPPASPQPRPALVVTVGDRFAASPTILIGEIKPRYESGQGFRINGKIVQRYVEIGTNVSKGQLLARLDNRDTGLSAKASQARVQAAKADLALAQAELDRLNKLYQRKFISRQAVDIQEAKYQSAAALVRQTQAEAAVSTNQSAYTDLKAERDGVVTDIHAEPGQVVAAGEIIARIAVPESMEVEVSVPESRMGPIEPNLAAEVRLWADPTRIYQGKIREIAPAADSVTRTFQIRIALSTPPPDQMRLGMTAAVIFNNHDRRDFLLPLPAVSQYDGNTVAWVVDPDSGQVFPRPVQTGIFREDGVVITAGLQIGDQVVVAGVHTLLSGQKVRPQLVQQNP</sequence>
<organism evidence="6 7">
    <name type="scientific">Methylomonas methanica (strain DSM 25384 / MC09)</name>
    <dbReference type="NCBI Taxonomy" id="857087"/>
    <lineage>
        <taxon>Bacteria</taxon>
        <taxon>Pseudomonadati</taxon>
        <taxon>Pseudomonadota</taxon>
        <taxon>Gammaproteobacteria</taxon>
        <taxon>Methylococcales</taxon>
        <taxon>Methylococcaceae</taxon>
        <taxon>Methylomonas</taxon>
    </lineage>
</organism>
<dbReference type="eggNOG" id="COG0845">
    <property type="taxonomic scope" value="Bacteria"/>
</dbReference>
<dbReference type="SUPFAM" id="SSF111369">
    <property type="entry name" value="HlyD-like secretion proteins"/>
    <property type="match status" value="1"/>
</dbReference>
<reference evidence="7" key="3">
    <citation type="submission" date="2011-05" db="EMBL/GenBank/DDBJ databases">
        <title>Complete sequence of Methylomonas methanica MC09.</title>
        <authorList>
            <consortium name="US DOE Joint Genome Institute"/>
            <person name="Lucas S."/>
            <person name="Han J."/>
            <person name="Lapidus A."/>
            <person name="Cheng J.-F."/>
            <person name="Goodwin L."/>
            <person name="Pitluck S."/>
            <person name="Peters L."/>
            <person name="Mikhailova N."/>
            <person name="Teshima H."/>
            <person name="Han C."/>
            <person name="Tapia R."/>
            <person name="Land M."/>
            <person name="Hauser L."/>
            <person name="Kyrpides N."/>
            <person name="Ivanova N."/>
            <person name="Pagani I."/>
            <person name="Stein L."/>
            <person name="Woyke T."/>
        </authorList>
    </citation>
    <scope>NUCLEOTIDE SEQUENCE [LARGE SCALE GENOMIC DNA]</scope>
    <source>
        <strain evidence="7">MC09</strain>
    </source>
</reference>
<evidence type="ECO:0000313" key="7">
    <source>
        <dbReference type="Proteomes" id="UP000008888"/>
    </source>
</evidence>
<protein>
    <submittedName>
        <fullName evidence="6">Efflux transporter, RND family, MFP subunit</fullName>
    </submittedName>
</protein>
<dbReference type="EMBL" id="CP002738">
    <property type="protein sequence ID" value="AEG02912.1"/>
    <property type="molecule type" value="Genomic_DNA"/>
</dbReference>
<evidence type="ECO:0000256" key="3">
    <source>
        <dbReference type="SAM" id="SignalP"/>
    </source>
</evidence>
<reference evidence="6 7" key="1">
    <citation type="journal article" date="2011" name="J. Bacteriol.">
        <title>Complete Genome Sequence of the Aerobic Marine Methanotroph Methylomonas methanica MC09.</title>
        <authorList>
            <person name="Boden R."/>
            <person name="Cunliffe M."/>
            <person name="Scanlan J."/>
            <person name="Moussard H."/>
            <person name="Kits K.D."/>
            <person name="Klotz M.G."/>
            <person name="Jetten M.S."/>
            <person name="Vuilleumier S."/>
            <person name="Han J."/>
            <person name="Peters L."/>
            <person name="Mikhailova N."/>
            <person name="Teshima H."/>
            <person name="Tapia R."/>
            <person name="Kyrpides N."/>
            <person name="Ivanova N."/>
            <person name="Pagani I."/>
            <person name="Cheng J.F."/>
            <person name="Goodwin L."/>
            <person name="Han C."/>
            <person name="Hauser L."/>
            <person name="Land M.L."/>
            <person name="Lapidus A."/>
            <person name="Lucas S."/>
            <person name="Pitluck S."/>
            <person name="Woyke T."/>
            <person name="Stein L."/>
            <person name="Murrell J.C."/>
        </authorList>
    </citation>
    <scope>NUCLEOTIDE SEQUENCE [LARGE SCALE GENOMIC DNA]</scope>
    <source>
        <strain evidence="6 7">MC09</strain>
    </source>
</reference>
<dbReference type="Proteomes" id="UP000008888">
    <property type="component" value="Chromosome"/>
</dbReference>
<dbReference type="RefSeq" id="WP_013821125.1">
    <property type="nucleotide sequence ID" value="NC_015572.1"/>
</dbReference>
<keyword evidence="7" id="KW-1185">Reference proteome</keyword>
<dbReference type="PROSITE" id="PS51257">
    <property type="entry name" value="PROKAR_LIPOPROTEIN"/>
    <property type="match status" value="1"/>
</dbReference>
<evidence type="ECO:0000256" key="1">
    <source>
        <dbReference type="ARBA" id="ARBA00009477"/>
    </source>
</evidence>
<dbReference type="InterPro" id="IPR058792">
    <property type="entry name" value="Beta-barrel_RND_2"/>
</dbReference>